<dbReference type="PROSITE" id="PS50923">
    <property type="entry name" value="SUSHI"/>
    <property type="match status" value="1"/>
</dbReference>
<gene>
    <name evidence="4" type="ORF">MHBO_002108</name>
</gene>
<dbReference type="EMBL" id="JBDODL010000673">
    <property type="protein sequence ID" value="MES1920439.1"/>
    <property type="molecule type" value="Genomic_DNA"/>
</dbReference>
<organism evidence="4 5">
    <name type="scientific">Bonamia ostreae</name>
    <dbReference type="NCBI Taxonomy" id="126728"/>
    <lineage>
        <taxon>Eukaryota</taxon>
        <taxon>Sar</taxon>
        <taxon>Rhizaria</taxon>
        <taxon>Endomyxa</taxon>
        <taxon>Ascetosporea</taxon>
        <taxon>Haplosporida</taxon>
        <taxon>Bonamia</taxon>
    </lineage>
</organism>
<proteinExistence type="predicted"/>
<dbReference type="Proteomes" id="UP001439008">
    <property type="component" value="Unassembled WGS sequence"/>
</dbReference>
<feature type="region of interest" description="Disordered" evidence="2">
    <location>
        <begin position="37"/>
        <end position="59"/>
    </location>
</feature>
<sequence length="98" mass="10965">MLMRCNEGFELVGSYQCNDNEWVGSPRCEPSRICEKSINRPPSKSNRTSNKSIGDPLSDSNVTSWIARSCSESKEIFTVIAKSSKIYPISILLFVIIC</sequence>
<evidence type="ECO:0000313" key="5">
    <source>
        <dbReference type="Proteomes" id="UP001439008"/>
    </source>
</evidence>
<accession>A0ABV2ALS7</accession>
<reference evidence="4 5" key="1">
    <citation type="journal article" date="2024" name="BMC Biol.">
        <title>Comparative genomics of Ascetosporea gives new insight into the evolutionary basis for animal parasitism in Rhizaria.</title>
        <authorList>
            <person name="Hiltunen Thoren M."/>
            <person name="Onut-Brannstrom I."/>
            <person name="Alfjorden A."/>
            <person name="Peckova H."/>
            <person name="Swords F."/>
            <person name="Hooper C."/>
            <person name="Holzer A.S."/>
            <person name="Bass D."/>
            <person name="Burki F."/>
        </authorList>
    </citation>
    <scope>NUCLEOTIDE SEQUENCE [LARGE SCALE GENOMIC DNA]</scope>
    <source>
        <strain evidence="4">20-A016</strain>
    </source>
</reference>
<protein>
    <recommendedName>
        <fullName evidence="3">Sushi domain-containing protein</fullName>
    </recommendedName>
</protein>
<evidence type="ECO:0000313" key="4">
    <source>
        <dbReference type="EMBL" id="MES1920439.1"/>
    </source>
</evidence>
<name>A0ABV2ALS7_9EUKA</name>
<keyword evidence="5" id="KW-1185">Reference proteome</keyword>
<feature type="compositionally biased region" description="Polar residues" evidence="2">
    <location>
        <begin position="40"/>
        <end position="59"/>
    </location>
</feature>
<evidence type="ECO:0000259" key="3">
    <source>
        <dbReference type="PROSITE" id="PS50923"/>
    </source>
</evidence>
<comment type="caution">
    <text evidence="4">The sequence shown here is derived from an EMBL/GenBank/DDBJ whole genome shotgun (WGS) entry which is preliminary data.</text>
</comment>
<keyword evidence="1" id="KW-1015">Disulfide bond</keyword>
<evidence type="ECO:0000256" key="2">
    <source>
        <dbReference type="SAM" id="MobiDB-lite"/>
    </source>
</evidence>
<evidence type="ECO:0000256" key="1">
    <source>
        <dbReference type="ARBA" id="ARBA00023157"/>
    </source>
</evidence>
<dbReference type="InterPro" id="IPR000436">
    <property type="entry name" value="Sushi_SCR_CCP_dom"/>
</dbReference>
<feature type="domain" description="Sushi" evidence="3">
    <location>
        <begin position="1"/>
        <end position="30"/>
    </location>
</feature>